<protein>
    <submittedName>
        <fullName evidence="1">PorT family protein</fullName>
    </submittedName>
</protein>
<organism evidence="1 2">
    <name type="scientific">Bacteroides ovatus</name>
    <dbReference type="NCBI Taxonomy" id="28116"/>
    <lineage>
        <taxon>Bacteria</taxon>
        <taxon>Pseudomonadati</taxon>
        <taxon>Bacteroidota</taxon>
        <taxon>Bacteroidia</taxon>
        <taxon>Bacteroidales</taxon>
        <taxon>Bacteroidaceae</taxon>
        <taxon>Bacteroides</taxon>
    </lineage>
</organism>
<dbReference type="AlphaFoldDB" id="A0A5M5BUB3"/>
<sequence>VELRTKKAGSFIVEGRYYFALSDFYSTTKKDYFARAAHGTITIKLTYLFDLKK</sequence>
<dbReference type="Proteomes" id="UP000323717">
    <property type="component" value="Unassembled WGS sequence"/>
</dbReference>
<gene>
    <name evidence="1" type="ORF">F3D71_26395</name>
</gene>
<name>A0A5M5BUB3_BACOV</name>
<evidence type="ECO:0000313" key="1">
    <source>
        <dbReference type="EMBL" id="KAA3937343.1"/>
    </source>
</evidence>
<comment type="caution">
    <text evidence="1">The sequence shown here is derived from an EMBL/GenBank/DDBJ whole genome shotgun (WGS) entry which is preliminary data.</text>
</comment>
<proteinExistence type="predicted"/>
<feature type="non-terminal residue" evidence="1">
    <location>
        <position position="1"/>
    </location>
</feature>
<reference evidence="1 2" key="1">
    <citation type="journal article" date="2019" name="Nat. Med.">
        <title>A library of human gut bacterial isolates paired with longitudinal multiomics data enables mechanistic microbiome research.</title>
        <authorList>
            <person name="Poyet M."/>
            <person name="Groussin M."/>
            <person name="Gibbons S.M."/>
            <person name="Avila-Pacheco J."/>
            <person name="Jiang X."/>
            <person name="Kearney S.M."/>
            <person name="Perrotta A.R."/>
            <person name="Berdy B."/>
            <person name="Zhao S."/>
            <person name="Lieberman T.D."/>
            <person name="Swanson P.K."/>
            <person name="Smith M."/>
            <person name="Roesemann S."/>
            <person name="Alexander J.E."/>
            <person name="Rich S.A."/>
            <person name="Livny J."/>
            <person name="Vlamakis H."/>
            <person name="Clish C."/>
            <person name="Bullock K."/>
            <person name="Deik A."/>
            <person name="Scott J."/>
            <person name="Pierce K.A."/>
            <person name="Xavier R.J."/>
            <person name="Alm E.J."/>
        </authorList>
    </citation>
    <scope>NUCLEOTIDE SEQUENCE [LARGE SCALE GENOMIC DNA]</scope>
    <source>
        <strain evidence="1 2">BIOML-A163</strain>
    </source>
</reference>
<evidence type="ECO:0000313" key="2">
    <source>
        <dbReference type="Proteomes" id="UP000323717"/>
    </source>
</evidence>
<dbReference type="EMBL" id="VWLE01000624">
    <property type="protein sequence ID" value="KAA3937343.1"/>
    <property type="molecule type" value="Genomic_DNA"/>
</dbReference>
<accession>A0A5M5BUB3</accession>